<keyword evidence="3 10" id="KW-0762">Sugar transport</keyword>
<reference evidence="10 11" key="1">
    <citation type="submission" date="2017-10" db="EMBL/GenBank/DDBJ databases">
        <title>FDA dAtabase for Regulatory Grade micrObial Sequences (FDA-ARGOS): Supporting development and validation of Infectious Disease Dx tests.</title>
        <authorList>
            <person name="Campos J."/>
            <person name="Goldberg B."/>
            <person name="Tallon L.J."/>
            <person name="Sadzewicz L."/>
            <person name="Sengamalay N."/>
            <person name="Ott S."/>
            <person name="Godinez A."/>
            <person name="Nagaraj S."/>
            <person name="Vyas G."/>
            <person name="Aluvathingal J."/>
            <person name="Nadendla S."/>
            <person name="Geyer C."/>
            <person name="Nandy P."/>
            <person name="Hobson J."/>
            <person name="Sichtig H."/>
        </authorList>
    </citation>
    <scope>NUCLEOTIDE SEQUENCE [LARGE SCALE GENOMIC DNA]</scope>
    <source>
        <strain evidence="10 11">FDAARGOS_185</strain>
    </source>
</reference>
<dbReference type="PANTHER" id="PTHR34581">
    <property type="entry name" value="PTS SYSTEM N,N'-DIACETYLCHITOBIOSE-SPECIFIC EIIB COMPONENT"/>
    <property type="match status" value="1"/>
</dbReference>
<accession>A0A4P8KDC8</accession>
<dbReference type="AlphaFoldDB" id="A0A4P8KDC8"/>
<dbReference type="GO" id="GO:0016301">
    <property type="term" value="F:kinase activity"/>
    <property type="evidence" value="ECO:0007669"/>
    <property type="project" value="UniProtKB-KW"/>
</dbReference>
<feature type="modified residue" description="Phosphocysteine; by EIIA" evidence="7">
    <location>
        <position position="10"/>
    </location>
</feature>
<evidence type="ECO:0000256" key="4">
    <source>
        <dbReference type="ARBA" id="ARBA00022679"/>
    </source>
</evidence>
<evidence type="ECO:0000313" key="10">
    <source>
        <dbReference type="EMBL" id="TRZ29358.1"/>
    </source>
</evidence>
<sequence length="103" mass="11233">MKKINILLVCNAGMSTSLLIEKIEKAGAEQAIEATVDARPVDDLKNHLADKDVVLLGPQVRFKEKQVKEMVEGKIPVSIIDMSAYGTMNGVKVLQQAISLVEN</sequence>
<evidence type="ECO:0000313" key="11">
    <source>
        <dbReference type="Proteomes" id="UP000316316"/>
    </source>
</evidence>
<organism evidence="10 11">
    <name type="scientific">Enterococcus avium</name>
    <name type="common">Streptococcus avium</name>
    <dbReference type="NCBI Taxonomy" id="33945"/>
    <lineage>
        <taxon>Bacteria</taxon>
        <taxon>Bacillati</taxon>
        <taxon>Bacillota</taxon>
        <taxon>Bacilli</taxon>
        <taxon>Lactobacillales</taxon>
        <taxon>Enterococcaceae</taxon>
        <taxon>Enterococcus</taxon>
    </lineage>
</organism>
<dbReference type="Proteomes" id="UP001264335">
    <property type="component" value="Unassembled WGS sequence"/>
</dbReference>
<evidence type="ECO:0000256" key="2">
    <source>
        <dbReference type="ARBA" id="ARBA00022553"/>
    </source>
</evidence>
<dbReference type="EMBL" id="JARPWY010000005">
    <property type="protein sequence ID" value="MDT2513214.1"/>
    <property type="molecule type" value="Genomic_DNA"/>
</dbReference>
<evidence type="ECO:0000256" key="3">
    <source>
        <dbReference type="ARBA" id="ARBA00022597"/>
    </source>
</evidence>
<dbReference type="InterPro" id="IPR051819">
    <property type="entry name" value="PTS_sugar-specific_EIIB"/>
</dbReference>
<evidence type="ECO:0000256" key="1">
    <source>
        <dbReference type="ARBA" id="ARBA00022448"/>
    </source>
</evidence>
<evidence type="ECO:0000313" key="9">
    <source>
        <dbReference type="EMBL" id="MDT2513214.1"/>
    </source>
</evidence>
<dbReference type="GeneID" id="69571113"/>
<comment type="caution">
    <text evidence="10">The sequence shown here is derived from an EMBL/GenBank/DDBJ whole genome shotgun (WGS) entry which is preliminary data.</text>
</comment>
<dbReference type="InterPro" id="IPR013012">
    <property type="entry name" value="PTS_EIIB_3"/>
</dbReference>
<evidence type="ECO:0000259" key="8">
    <source>
        <dbReference type="PROSITE" id="PS51100"/>
    </source>
</evidence>
<dbReference type="CDD" id="cd05564">
    <property type="entry name" value="PTS_IIB_chitobiose_lichenan"/>
    <property type="match status" value="1"/>
</dbReference>
<name>A0A4P8KDC8_ENTAV</name>
<dbReference type="Gene3D" id="3.40.50.2300">
    <property type="match status" value="1"/>
</dbReference>
<keyword evidence="6" id="KW-0418">Kinase</keyword>
<reference evidence="9 12" key="2">
    <citation type="submission" date="2023-03" db="EMBL/GenBank/DDBJ databases">
        <authorList>
            <person name="Shen W."/>
            <person name="Cai J."/>
        </authorList>
    </citation>
    <scope>NUCLEOTIDE SEQUENCE [LARGE SCALE GENOMIC DNA]</scope>
    <source>
        <strain evidence="9 12">Y2</strain>
    </source>
</reference>
<evidence type="ECO:0000256" key="7">
    <source>
        <dbReference type="PROSITE-ProRule" id="PRU00423"/>
    </source>
</evidence>
<keyword evidence="1" id="KW-0813">Transport</keyword>
<dbReference type="InterPro" id="IPR036095">
    <property type="entry name" value="PTS_EIIB-like_sf"/>
</dbReference>
<feature type="domain" description="PTS EIIB type-3" evidence="8">
    <location>
        <begin position="3"/>
        <end position="103"/>
    </location>
</feature>
<evidence type="ECO:0000256" key="6">
    <source>
        <dbReference type="ARBA" id="ARBA00022777"/>
    </source>
</evidence>
<dbReference type="Proteomes" id="UP000316316">
    <property type="component" value="Unassembled WGS sequence"/>
</dbReference>
<dbReference type="PANTHER" id="PTHR34581:SF2">
    <property type="entry name" value="PTS SYSTEM N,N'-DIACETYLCHITOBIOSE-SPECIFIC EIIB COMPONENT"/>
    <property type="match status" value="1"/>
</dbReference>
<keyword evidence="2" id="KW-0597">Phosphoprotein</keyword>
<dbReference type="EMBL" id="PDXQ01000002">
    <property type="protein sequence ID" value="TRZ29358.1"/>
    <property type="molecule type" value="Genomic_DNA"/>
</dbReference>
<dbReference type="Pfam" id="PF02302">
    <property type="entry name" value="PTS_IIB"/>
    <property type="match status" value="1"/>
</dbReference>
<protein>
    <submittedName>
        <fullName evidence="10">PTS sugar transporter subunit IIB</fullName>
    </submittedName>
</protein>
<dbReference type="GO" id="GO:0009401">
    <property type="term" value="P:phosphoenolpyruvate-dependent sugar phosphotransferase system"/>
    <property type="evidence" value="ECO:0007669"/>
    <property type="project" value="UniProtKB-KW"/>
</dbReference>
<dbReference type="GO" id="GO:0008982">
    <property type="term" value="F:protein-N(PI)-phosphohistidine-sugar phosphotransferase activity"/>
    <property type="evidence" value="ECO:0007669"/>
    <property type="project" value="InterPro"/>
</dbReference>
<evidence type="ECO:0000256" key="5">
    <source>
        <dbReference type="ARBA" id="ARBA00022683"/>
    </source>
</evidence>
<gene>
    <name evidence="10" type="ORF">AUF17_22020</name>
    <name evidence="9" type="ORF">P7D79_03090</name>
</gene>
<dbReference type="RefSeq" id="WP_016178139.1">
    <property type="nucleotide sequence ID" value="NZ_CAAKOC010000002.1"/>
</dbReference>
<keyword evidence="4" id="KW-0808">Transferase</keyword>
<dbReference type="SUPFAM" id="SSF52794">
    <property type="entry name" value="PTS system IIB component-like"/>
    <property type="match status" value="1"/>
</dbReference>
<dbReference type="PROSITE" id="PS51100">
    <property type="entry name" value="PTS_EIIB_TYPE_3"/>
    <property type="match status" value="1"/>
</dbReference>
<keyword evidence="5" id="KW-0598">Phosphotransferase system</keyword>
<evidence type="ECO:0000313" key="12">
    <source>
        <dbReference type="Proteomes" id="UP001264335"/>
    </source>
</evidence>
<proteinExistence type="predicted"/>
<dbReference type="InterPro" id="IPR003501">
    <property type="entry name" value="PTS_EIIB_2/3"/>
</dbReference>